<keyword evidence="2" id="KW-1185">Reference proteome</keyword>
<accession>A0A392U0G2</accession>
<dbReference type="Proteomes" id="UP000265520">
    <property type="component" value="Unassembled WGS sequence"/>
</dbReference>
<reference evidence="1 2" key="1">
    <citation type="journal article" date="2018" name="Front. Plant Sci.">
        <title>Red Clover (Trifolium pratense) and Zigzag Clover (T. medium) - A Picture of Genomic Similarities and Differences.</title>
        <authorList>
            <person name="Dluhosova J."/>
            <person name="Istvanek J."/>
            <person name="Nedelnik J."/>
            <person name="Repkova J."/>
        </authorList>
    </citation>
    <scope>NUCLEOTIDE SEQUENCE [LARGE SCALE GENOMIC DNA]</scope>
    <source>
        <strain evidence="2">cv. 10/8</strain>
        <tissue evidence="1">Leaf</tissue>
    </source>
</reference>
<protein>
    <submittedName>
        <fullName evidence="1">Uncharacterized protein</fullName>
    </submittedName>
</protein>
<dbReference type="EMBL" id="LXQA010677990">
    <property type="protein sequence ID" value="MCI65555.1"/>
    <property type="molecule type" value="Genomic_DNA"/>
</dbReference>
<proteinExistence type="predicted"/>
<feature type="non-terminal residue" evidence="1">
    <location>
        <position position="1"/>
    </location>
</feature>
<evidence type="ECO:0000313" key="2">
    <source>
        <dbReference type="Proteomes" id="UP000265520"/>
    </source>
</evidence>
<evidence type="ECO:0000313" key="1">
    <source>
        <dbReference type="EMBL" id="MCI65555.1"/>
    </source>
</evidence>
<dbReference type="AlphaFoldDB" id="A0A392U0G2"/>
<organism evidence="1 2">
    <name type="scientific">Trifolium medium</name>
    <dbReference type="NCBI Taxonomy" id="97028"/>
    <lineage>
        <taxon>Eukaryota</taxon>
        <taxon>Viridiplantae</taxon>
        <taxon>Streptophyta</taxon>
        <taxon>Embryophyta</taxon>
        <taxon>Tracheophyta</taxon>
        <taxon>Spermatophyta</taxon>
        <taxon>Magnoliopsida</taxon>
        <taxon>eudicotyledons</taxon>
        <taxon>Gunneridae</taxon>
        <taxon>Pentapetalae</taxon>
        <taxon>rosids</taxon>
        <taxon>fabids</taxon>
        <taxon>Fabales</taxon>
        <taxon>Fabaceae</taxon>
        <taxon>Papilionoideae</taxon>
        <taxon>50 kb inversion clade</taxon>
        <taxon>NPAAA clade</taxon>
        <taxon>Hologalegina</taxon>
        <taxon>IRL clade</taxon>
        <taxon>Trifolieae</taxon>
        <taxon>Trifolium</taxon>
    </lineage>
</organism>
<name>A0A392U0G2_9FABA</name>
<sequence length="67" mass="7681">KYLEWMLLEKEGKVAKKTKTYLEKSPKAKEIAPGAKYLKFEAKKLSGNFAWGKIMAPGARFRVLCLF</sequence>
<comment type="caution">
    <text evidence="1">The sequence shown here is derived from an EMBL/GenBank/DDBJ whole genome shotgun (WGS) entry which is preliminary data.</text>
</comment>